<gene>
    <name evidence="18" type="ordered locus">TCELL_0665</name>
</gene>
<dbReference type="SUPFAM" id="SSF52922">
    <property type="entry name" value="TK C-terminal domain-like"/>
    <property type="match status" value="1"/>
</dbReference>
<dbReference type="InParanoid" id="I3TEA1"/>
<dbReference type="eggNOG" id="arCOG01609">
    <property type="taxonomic scope" value="Archaea"/>
</dbReference>
<proteinExistence type="predicted"/>
<evidence type="ECO:0000313" key="18">
    <source>
        <dbReference type="EMBL" id="AFK51089.1"/>
    </source>
</evidence>
<comment type="cofactor">
    <cofactor evidence="15 16">
        <name>[4Fe-4S] cluster</name>
        <dbReference type="ChEBI" id="CHEBI:49883"/>
    </cofactor>
    <text evidence="15 16">Binds 2 [4Fe-4S] clusters. In this family the first cluster has a non-standard and varying [4Fe-4S] binding motif CX(2)CX(2)CX(4-5)CP.</text>
</comment>
<evidence type="ECO:0000256" key="16">
    <source>
        <dbReference type="PIRSR" id="PIRSR006439-50"/>
    </source>
</evidence>
<evidence type="ECO:0000256" key="1">
    <source>
        <dbReference type="ARBA" id="ARBA00002995"/>
    </source>
</evidence>
<name>I3TEA1_THEC1</name>
<comment type="catalytic activity">
    <reaction evidence="14">
        <text>a 2-oxocarboxylate + 2 oxidized [2Fe-2S]-[ferredoxin] + CoA = an acyl-CoA + 2 reduced [2Fe-2S]-[ferredoxin] + CO2 + H(+)</text>
        <dbReference type="Rhea" id="RHEA:42316"/>
        <dbReference type="Rhea" id="RHEA-COMP:10000"/>
        <dbReference type="Rhea" id="RHEA-COMP:10001"/>
        <dbReference type="ChEBI" id="CHEBI:15378"/>
        <dbReference type="ChEBI" id="CHEBI:16526"/>
        <dbReference type="ChEBI" id="CHEBI:33737"/>
        <dbReference type="ChEBI" id="CHEBI:33738"/>
        <dbReference type="ChEBI" id="CHEBI:35179"/>
        <dbReference type="ChEBI" id="CHEBI:57287"/>
        <dbReference type="ChEBI" id="CHEBI:58342"/>
        <dbReference type="EC" id="1.2.7.11"/>
    </reaction>
</comment>
<dbReference type="InterPro" id="IPR017721">
    <property type="entry name" value="IorA"/>
</dbReference>
<evidence type="ECO:0000256" key="10">
    <source>
        <dbReference type="ARBA" id="ARBA00023004"/>
    </source>
</evidence>
<feature type="domain" description="4Fe-4S ferredoxin-type" evidence="17">
    <location>
        <begin position="571"/>
        <end position="600"/>
    </location>
</feature>
<dbReference type="GO" id="GO:0051539">
    <property type="term" value="F:4 iron, 4 sulfur cluster binding"/>
    <property type="evidence" value="ECO:0007669"/>
    <property type="project" value="UniProtKB-UniRule"/>
</dbReference>
<accession>I3TEA1</accession>
<evidence type="ECO:0000256" key="14">
    <source>
        <dbReference type="ARBA" id="ARBA00048893"/>
    </source>
</evidence>
<dbReference type="GO" id="GO:0043805">
    <property type="term" value="F:indolepyruvate ferredoxin oxidoreductase activity"/>
    <property type="evidence" value="ECO:0007669"/>
    <property type="project" value="UniProtKB-UniRule"/>
</dbReference>
<dbReference type="GO" id="GO:0030976">
    <property type="term" value="F:thiamine pyrophosphate binding"/>
    <property type="evidence" value="ECO:0007669"/>
    <property type="project" value="InterPro"/>
</dbReference>
<dbReference type="InterPro" id="IPR029061">
    <property type="entry name" value="THDP-binding"/>
</dbReference>
<evidence type="ECO:0000256" key="5">
    <source>
        <dbReference type="ARBA" id="ARBA00022448"/>
    </source>
</evidence>
<dbReference type="InterPro" id="IPR009014">
    <property type="entry name" value="Transketo_C/PFOR_II"/>
</dbReference>
<keyword evidence="18" id="KW-0670">Pyruvate</keyword>
<evidence type="ECO:0000313" key="19">
    <source>
        <dbReference type="Proteomes" id="UP000005270"/>
    </source>
</evidence>
<dbReference type="InterPro" id="IPR017896">
    <property type="entry name" value="4Fe4S_Fe-S-bd"/>
</dbReference>
<evidence type="ECO:0000256" key="7">
    <source>
        <dbReference type="ARBA" id="ARBA00022723"/>
    </source>
</evidence>
<dbReference type="EMBL" id="CP003531">
    <property type="protein sequence ID" value="AFK51089.1"/>
    <property type="molecule type" value="Genomic_DNA"/>
</dbReference>
<evidence type="ECO:0000256" key="11">
    <source>
        <dbReference type="ARBA" id="ARBA00023014"/>
    </source>
</evidence>
<feature type="binding site" evidence="16">
    <location>
        <position position="592"/>
    </location>
    <ligand>
        <name>[4Fe-4S] cluster</name>
        <dbReference type="ChEBI" id="CHEBI:49883"/>
        <label>2</label>
    </ligand>
</feature>
<dbReference type="InterPro" id="IPR011766">
    <property type="entry name" value="TPP_enzyme_TPP-bd"/>
</dbReference>
<dbReference type="HOGENOM" id="CLU_017727_0_0_2"/>
<feature type="binding site" evidence="16">
    <location>
        <position position="614"/>
    </location>
    <ligand>
        <name>[4Fe-4S] cluster</name>
        <dbReference type="ChEBI" id="CHEBI:49883"/>
        <label>2</label>
    </ligand>
</feature>
<comment type="subunit">
    <text evidence="3">Heterodimer composed of an alpha and a beta subunit.</text>
</comment>
<dbReference type="Pfam" id="PF02775">
    <property type="entry name" value="TPP_enzyme_C"/>
    <property type="match status" value="1"/>
</dbReference>
<dbReference type="GO" id="GO:0046872">
    <property type="term" value="F:metal ion binding"/>
    <property type="evidence" value="ECO:0007669"/>
    <property type="project" value="UniProtKB-UniRule"/>
</dbReference>
<dbReference type="PANTHER" id="PTHR43710:SF7">
    <property type="entry name" value="INDOLEPYRUVATE OXIDOREDUCTASE SUBUNIT IORA"/>
    <property type="match status" value="1"/>
</dbReference>
<dbReference type="Gene3D" id="3.40.50.970">
    <property type="match status" value="2"/>
</dbReference>
<dbReference type="FunFam" id="3.40.50.970:FF:000039">
    <property type="entry name" value="Indolepyruvate oxidoreductase subunit IorA"/>
    <property type="match status" value="1"/>
</dbReference>
<keyword evidence="7 15" id="KW-0479">Metal-binding</keyword>
<dbReference type="GO" id="GO:0019164">
    <property type="term" value="F:pyruvate synthase activity"/>
    <property type="evidence" value="ECO:0007669"/>
    <property type="project" value="UniProtKB-ARBA"/>
</dbReference>
<feature type="binding site" evidence="16">
    <location>
        <position position="611"/>
    </location>
    <ligand>
        <name>[4Fe-4S] cluster</name>
        <dbReference type="ChEBI" id="CHEBI:49883"/>
        <label>2</label>
    </ligand>
</feature>
<evidence type="ECO:0000256" key="13">
    <source>
        <dbReference type="ARBA" id="ARBA00048332"/>
    </source>
</evidence>
<comment type="catalytic activity">
    <reaction evidence="13 15">
        <text>indole-3-pyruvate + 2 oxidized [2Fe-2S]-[ferredoxin] + CoA = (indol-3-yl)acetyl-CoA + 2 reduced [2Fe-2S]-[ferredoxin] + CO2 + H(+)</text>
        <dbReference type="Rhea" id="RHEA:12645"/>
        <dbReference type="Rhea" id="RHEA-COMP:10000"/>
        <dbReference type="Rhea" id="RHEA-COMP:10001"/>
        <dbReference type="ChEBI" id="CHEBI:15378"/>
        <dbReference type="ChEBI" id="CHEBI:16526"/>
        <dbReference type="ChEBI" id="CHEBI:17640"/>
        <dbReference type="ChEBI" id="CHEBI:33737"/>
        <dbReference type="ChEBI" id="CHEBI:33738"/>
        <dbReference type="ChEBI" id="CHEBI:57271"/>
        <dbReference type="ChEBI" id="CHEBI:57287"/>
        <dbReference type="EC" id="1.2.7.8"/>
    </reaction>
</comment>
<evidence type="ECO:0000256" key="15">
    <source>
        <dbReference type="PIRNR" id="PIRNR006439"/>
    </source>
</evidence>
<feature type="binding site" evidence="16">
    <location>
        <position position="586"/>
    </location>
    <ligand>
        <name>[4Fe-4S] cluster</name>
        <dbReference type="ChEBI" id="CHEBI:49883"/>
        <label>1</label>
    </ligand>
</feature>
<dbReference type="PROSITE" id="PS51379">
    <property type="entry name" value="4FE4S_FER_2"/>
    <property type="match status" value="2"/>
</dbReference>
<comment type="function">
    <text evidence="1 15">Catalyzes the ferredoxin-dependent oxidative decarboxylation of arylpyruvates.</text>
</comment>
<keyword evidence="8 15" id="KW-0249">Electron transport</keyword>
<keyword evidence="10 15" id="KW-0408">Iron</keyword>
<dbReference type="KEGG" id="thg:TCELL_0665"/>
<evidence type="ECO:0000259" key="17">
    <source>
        <dbReference type="PROSITE" id="PS51379"/>
    </source>
</evidence>
<comment type="subunit">
    <text evidence="2 15">Heterodimer of the IorA and IorB subunits.</text>
</comment>
<evidence type="ECO:0000256" key="9">
    <source>
        <dbReference type="ARBA" id="ARBA00023002"/>
    </source>
</evidence>
<feature type="domain" description="4Fe-4S ferredoxin-type" evidence="17">
    <location>
        <begin position="602"/>
        <end position="631"/>
    </location>
</feature>
<dbReference type="SUPFAM" id="SSF52518">
    <property type="entry name" value="Thiamin diphosphate-binding fold (THDP-binding)"/>
    <property type="match status" value="2"/>
</dbReference>
<dbReference type="Pfam" id="PF01855">
    <property type="entry name" value="POR_N"/>
    <property type="match status" value="1"/>
</dbReference>
<dbReference type="Proteomes" id="UP000005270">
    <property type="component" value="Chromosome"/>
</dbReference>
<reference evidence="18 19" key="1">
    <citation type="journal article" date="2012" name="J. Bacteriol.">
        <title>Complete genome sequence of the hyperthermophilic cellulolytic Crenarchaeon 'Thermogladius cellulolyticus' 1633.</title>
        <authorList>
            <person name="Mardanov A.V."/>
            <person name="Kochetkova T.V."/>
            <person name="Beletsky A.V."/>
            <person name="Bonch-Osmolovskaya E.A."/>
            <person name="Ravin N.V."/>
            <person name="Skryabin K.G."/>
        </authorList>
    </citation>
    <scope>NUCLEOTIDE SEQUENCE [LARGE SCALE GENOMIC DNA]</scope>
    <source>
        <strain evidence="19">DSM 22663 / VKM B-2946 / 1633</strain>
    </source>
</reference>
<feature type="binding site" evidence="16">
    <location>
        <position position="621"/>
    </location>
    <ligand>
        <name>[4Fe-4S] cluster</name>
        <dbReference type="ChEBI" id="CHEBI:49883"/>
        <label>1</label>
    </ligand>
</feature>
<dbReference type="STRING" id="1184251.TCELL_0665"/>
<evidence type="ECO:0000256" key="2">
    <source>
        <dbReference type="ARBA" id="ARBA00011238"/>
    </source>
</evidence>
<evidence type="ECO:0000256" key="12">
    <source>
        <dbReference type="ARBA" id="ARBA00030514"/>
    </source>
</evidence>
<dbReference type="PIRSF" id="PIRSF006439">
    <property type="entry name" value="Indolepyruvate_ferr_oxidored"/>
    <property type="match status" value="1"/>
</dbReference>
<dbReference type="EC" id="1.2.7.8" evidence="15"/>
<evidence type="ECO:0000256" key="4">
    <source>
        <dbReference type="ARBA" id="ARBA00017710"/>
    </source>
</evidence>
<dbReference type="CDD" id="cd02008">
    <property type="entry name" value="TPP_IOR_alpha"/>
    <property type="match status" value="1"/>
</dbReference>
<dbReference type="PROSITE" id="PS00198">
    <property type="entry name" value="4FE4S_FER_1"/>
    <property type="match status" value="1"/>
</dbReference>
<protein>
    <recommendedName>
        <fullName evidence="4 15">Indolepyruvate oxidoreductase subunit IorA</fullName>
        <shortName evidence="15">IOR</shortName>
        <ecNumber evidence="15">1.2.7.8</ecNumber>
    </recommendedName>
    <alternativeName>
        <fullName evidence="12 15">Indolepyruvate ferredoxin oxidoreductase subunit alpha</fullName>
    </alternativeName>
</protein>
<dbReference type="NCBIfam" id="TIGR03336">
    <property type="entry name" value="IOR_alpha"/>
    <property type="match status" value="1"/>
</dbReference>
<dbReference type="PANTHER" id="PTHR43710">
    <property type="entry name" value="2-HYDROXYACYL-COA LYASE"/>
    <property type="match status" value="1"/>
</dbReference>
<keyword evidence="6 15" id="KW-0004">4Fe-4S</keyword>
<evidence type="ECO:0000256" key="6">
    <source>
        <dbReference type="ARBA" id="ARBA00022485"/>
    </source>
</evidence>
<dbReference type="InterPro" id="IPR017900">
    <property type="entry name" value="4Fe4S_Fe_S_CS"/>
</dbReference>
<dbReference type="AlphaFoldDB" id="I3TEA1"/>
<dbReference type="Pfam" id="PF00037">
    <property type="entry name" value="Fer4"/>
    <property type="match status" value="1"/>
</dbReference>
<dbReference type="Gene3D" id="3.30.70.20">
    <property type="match status" value="1"/>
</dbReference>
<feature type="binding site" evidence="16">
    <location>
        <position position="580"/>
    </location>
    <ligand>
        <name>[4Fe-4S] cluster</name>
        <dbReference type="ChEBI" id="CHEBI:49883"/>
        <label>1</label>
    </ligand>
</feature>
<feature type="binding site" evidence="16">
    <location>
        <position position="583"/>
    </location>
    <ligand>
        <name>[4Fe-4S] cluster</name>
        <dbReference type="ChEBI" id="CHEBI:49883"/>
        <label>1</label>
    </ligand>
</feature>
<keyword evidence="9 15" id="KW-0560">Oxidoreductase</keyword>
<dbReference type="GO" id="GO:0018491">
    <property type="term" value="F:2-oxobutyrate synthase activity"/>
    <property type="evidence" value="ECO:0007669"/>
    <property type="project" value="UniProtKB-ARBA"/>
</dbReference>
<dbReference type="InterPro" id="IPR002880">
    <property type="entry name" value="Pyrv_Fd/Flavodoxin_OxRdtase_N"/>
</dbReference>
<dbReference type="CDD" id="cd07034">
    <property type="entry name" value="TPP_PYR_PFOR_IOR-alpha_like"/>
    <property type="match status" value="1"/>
</dbReference>
<keyword evidence="11 15" id="KW-0411">Iron-sulfur</keyword>
<sequence length="649" mass="70733">MVDIPVKALLAEKGSRVLYMGNEAIARGALEAGVCYFAAYPGTPSTEILESVAEVAEDVGVIAEWSVNEKVAYESAYAAAIAGVRSLTAMKHVGLNVAADIFVSSGYSGTKAGFLVVSADDPSAHSSQNEQDNRWYGYLAHIPVVEPSSVREAYKLVKVALGLSEKYQQPVMFRTTTRVSHSRQYVELEDNVTTTRVCKGVFDKDLTRWVLIPAHARLMKERALKVWRTIEEADWGPPLVEVLNPGKRKAIIAPGLAFAYVSESLERLRAWNEVTVLKLNLTVPVPVKPVLDVAGEADEILVVEELDPVVETNVRSVLGKHRAQARVLGKELIPESGELSLDRVLPGIAKFLGVEYTPPPPLRVEEQATVPPRPPVMCPGCPHRMTFYVLKIAANKLKLRNVVYTGDIGCYTLGYQKPFETQMTCFEMGGSIGVAHGISKVVEEPVVAVIGDSTFFHAGIPGSVNIIYNNGRAMIVVLDNYTTAMTGHQPHPGTGLSATGSRAPVVEITDVLKSVGFRVYVINPLRVRDSVETVVKAFQDYLSGGKVAIVSRMRCSLEAYRLSRETGIRLPIYAIDEEKCTGCMACVNLVACPAIVVPEGAKKPLIVEDMCLGCNLCAHVCPFKAIYVKRPGSEGWERLYSERFVEGVG</sequence>
<evidence type="ECO:0000256" key="3">
    <source>
        <dbReference type="ARBA" id="ARBA00011631"/>
    </source>
</evidence>
<keyword evidence="19" id="KW-1185">Reference proteome</keyword>
<dbReference type="SUPFAM" id="SSF54862">
    <property type="entry name" value="4Fe-4S ferredoxins"/>
    <property type="match status" value="1"/>
</dbReference>
<feature type="binding site" evidence="16">
    <location>
        <position position="617"/>
    </location>
    <ligand>
        <name>[4Fe-4S] cluster</name>
        <dbReference type="ChEBI" id="CHEBI:49883"/>
        <label>2</label>
    </ligand>
</feature>
<organism evidence="18 19">
    <name type="scientific">Thermogladius calderae (strain DSM 22663 / VKM B-2946 / 1633)</name>
    <dbReference type="NCBI Taxonomy" id="1184251"/>
    <lineage>
        <taxon>Archaea</taxon>
        <taxon>Thermoproteota</taxon>
        <taxon>Thermoprotei</taxon>
        <taxon>Desulfurococcales</taxon>
        <taxon>Desulfurococcaceae</taxon>
        <taxon>Thermogladius</taxon>
    </lineage>
</organism>
<dbReference type="InterPro" id="IPR045025">
    <property type="entry name" value="HACL1-like"/>
</dbReference>
<keyword evidence="5 15" id="KW-0813">Transport</keyword>
<evidence type="ECO:0000256" key="8">
    <source>
        <dbReference type="ARBA" id="ARBA00022982"/>
    </source>
</evidence>